<dbReference type="InterPro" id="IPR013595">
    <property type="entry name" value="Pept_S33_TAP-like_C"/>
</dbReference>
<dbReference type="InterPro" id="IPR000073">
    <property type="entry name" value="AB_hydrolase_1"/>
</dbReference>
<gene>
    <name evidence="3" type="ORF">BJI69_06560</name>
</gene>
<proteinExistence type="predicted"/>
<evidence type="ECO:0000313" key="4">
    <source>
        <dbReference type="Proteomes" id="UP000182987"/>
    </source>
</evidence>
<dbReference type="KEGG" id="lrz:BJI69_06560"/>
<name>A0A0G9HH22_9GAMM</name>
<feature type="domain" description="Peptidase S33 tripeptidyl aminopeptidase-like C-terminal" evidence="2">
    <location>
        <begin position="418"/>
        <end position="511"/>
    </location>
</feature>
<evidence type="ECO:0000259" key="2">
    <source>
        <dbReference type="Pfam" id="PF08386"/>
    </source>
</evidence>
<dbReference type="Pfam" id="PF08386">
    <property type="entry name" value="Abhydrolase_4"/>
    <property type="match status" value="1"/>
</dbReference>
<protein>
    <submittedName>
        <fullName evidence="3">Uncharacterized protein</fullName>
    </submittedName>
</protein>
<accession>A0A0G9HH22</accession>
<dbReference type="PATRIC" id="fig|1440763.5.peg.80"/>
<dbReference type="Proteomes" id="UP000182987">
    <property type="component" value="Chromosome"/>
</dbReference>
<dbReference type="SUPFAM" id="SSF53474">
    <property type="entry name" value="alpha/beta-Hydrolases"/>
    <property type="match status" value="1"/>
</dbReference>
<dbReference type="EMBL" id="CP017480">
    <property type="protein sequence ID" value="APG03602.1"/>
    <property type="molecule type" value="Genomic_DNA"/>
</dbReference>
<evidence type="ECO:0000313" key="3">
    <source>
        <dbReference type="EMBL" id="APG03602.1"/>
    </source>
</evidence>
<dbReference type="Pfam" id="PF00561">
    <property type="entry name" value="Abhydrolase_1"/>
    <property type="match status" value="1"/>
</dbReference>
<evidence type="ECO:0000259" key="1">
    <source>
        <dbReference type="Pfam" id="PF00561"/>
    </source>
</evidence>
<dbReference type="AlphaFoldDB" id="A0A0G9HH22"/>
<reference evidence="4" key="1">
    <citation type="submission" date="2016-09" db="EMBL/GenBank/DDBJ databases">
        <authorList>
            <person name="Lysoe E."/>
        </authorList>
    </citation>
    <scope>NUCLEOTIDE SEQUENCE [LARGE SCALE GENOMIC DNA]</scope>
    <source>
        <strain evidence="4">LJ96T</strain>
    </source>
</reference>
<feature type="domain" description="AB hydrolase-1" evidence="1">
    <location>
        <begin position="192"/>
        <end position="296"/>
    </location>
</feature>
<dbReference type="STRING" id="1440763.BJI69_06560"/>
<dbReference type="Gene3D" id="3.40.50.1820">
    <property type="entry name" value="alpha/beta hydrolase"/>
    <property type="match status" value="1"/>
</dbReference>
<dbReference type="InterPro" id="IPR029058">
    <property type="entry name" value="AB_hydrolase_fold"/>
</dbReference>
<sequence>MKHSSLVLLAAILLPTRMVSAESVAPLTWTPCGPVTASSNDVSSRTECARLRVPRDYAQPEAATLDLDVVRVVAASERGNRHDGVVLLEPDEFAEPAIVAVPAMASTWLDGDGYWREAARRLDLVGLAQRRMDDAGGRDCLSATSHLPRHDSLGTDGTLGNMTTAGNLALAIATACQNDTMHAHIGVGPRIEDMERLREALGQPAIHLIGIGRGGWVASRYAERYPRHVGRMLLDSSWDADGSVAEAMEARVEERGRTIRRAVAALIADPARYHGGDDVAAIHRRLGRLPPLAYATWTRHIVDADDLAAVLVLGTLSARHATMSTPVLRNALVSAERVVDIDVDVPIRRSAGWMLDRLDADRSGDPYGFGPRASNASPALTASVFATRCNDGSWGSDRSYWRTRTRDLRATWPSAVGNESFQGMVCSEWPTAFAPSSVPDLVGAPPFLMVHAEFDDEAPLRPAAMMLQGHANASMVVARNLRAHGVLARRDRACVSELAGRFLVDGTLPAAKLSNCRLPLQPTMP</sequence>
<keyword evidence="4" id="KW-1185">Reference proteome</keyword>
<organism evidence="3 4">
    <name type="scientific">Luteibacter rhizovicinus DSM 16549</name>
    <dbReference type="NCBI Taxonomy" id="1440763"/>
    <lineage>
        <taxon>Bacteria</taxon>
        <taxon>Pseudomonadati</taxon>
        <taxon>Pseudomonadota</taxon>
        <taxon>Gammaproteobacteria</taxon>
        <taxon>Lysobacterales</taxon>
        <taxon>Rhodanobacteraceae</taxon>
        <taxon>Luteibacter</taxon>
    </lineage>
</organism>